<name>A0A0U1L6G0_9FIRM</name>
<dbReference type="SUPFAM" id="SSF101262">
    <property type="entry name" value="Methenyltetrahydrofolate cyclohydrolase-like"/>
    <property type="match status" value="1"/>
</dbReference>
<proteinExistence type="predicted"/>
<sequence>MLVDLSIKDFAKMVMASEPVVPAGSCVAALSGLMGVSLLEMSVNSAFGHQTGEKYPEFFKNTKSLLSKLHEELSICIEKDAVAYQDVLNA</sequence>
<dbReference type="Pfam" id="PF04961">
    <property type="entry name" value="FTCD_C"/>
    <property type="match status" value="1"/>
</dbReference>
<dbReference type="InterPro" id="IPR007044">
    <property type="entry name" value="Cyclodeamin/CycHdrlase"/>
</dbReference>
<evidence type="ECO:0000313" key="3">
    <source>
        <dbReference type="Proteomes" id="UP000049855"/>
    </source>
</evidence>
<organism evidence="2 3">
    <name type="scientific">Sporomusa ovata</name>
    <dbReference type="NCBI Taxonomy" id="2378"/>
    <lineage>
        <taxon>Bacteria</taxon>
        <taxon>Bacillati</taxon>
        <taxon>Bacillota</taxon>
        <taxon>Negativicutes</taxon>
        <taxon>Selenomonadales</taxon>
        <taxon>Sporomusaceae</taxon>
        <taxon>Sporomusa</taxon>
    </lineage>
</organism>
<dbReference type="EMBL" id="CTRP01000016">
    <property type="protein sequence ID" value="CQR75105.1"/>
    <property type="molecule type" value="Genomic_DNA"/>
</dbReference>
<dbReference type="Proteomes" id="UP000049855">
    <property type="component" value="Unassembled WGS sequence"/>
</dbReference>
<dbReference type="GO" id="GO:0003824">
    <property type="term" value="F:catalytic activity"/>
    <property type="evidence" value="ECO:0007669"/>
    <property type="project" value="InterPro"/>
</dbReference>
<dbReference type="Gene3D" id="1.20.120.680">
    <property type="entry name" value="Formiminotetrahydrofolate cyclodeaminase monomer, up-and-down helical bundle"/>
    <property type="match status" value="1"/>
</dbReference>
<dbReference type="InterPro" id="IPR036178">
    <property type="entry name" value="Formintransfe-cycloase-like_sf"/>
</dbReference>
<reference evidence="3" key="1">
    <citation type="submission" date="2015-03" db="EMBL/GenBank/DDBJ databases">
        <authorList>
            <person name="Nijsse Bart"/>
        </authorList>
    </citation>
    <scope>NUCLEOTIDE SEQUENCE [LARGE SCALE GENOMIC DNA]</scope>
</reference>
<accession>A0A0U1L6G0</accession>
<evidence type="ECO:0000313" key="2">
    <source>
        <dbReference type="EMBL" id="CQR75105.1"/>
    </source>
</evidence>
<dbReference type="AlphaFoldDB" id="A0A0U1L6G0"/>
<evidence type="ECO:0000259" key="1">
    <source>
        <dbReference type="Pfam" id="PF04961"/>
    </source>
</evidence>
<keyword evidence="3" id="KW-1185">Reference proteome</keyword>
<feature type="domain" description="Cyclodeaminase/cyclohydrolase" evidence="1">
    <location>
        <begin position="6"/>
        <end position="90"/>
    </location>
</feature>
<protein>
    <recommendedName>
        <fullName evidence="1">Cyclodeaminase/cyclohydrolase domain-containing protein</fullName>
    </recommendedName>
</protein>
<dbReference type="RefSeq" id="WP_021171320.1">
    <property type="nucleotide sequence ID" value="NZ_CTRP01000016.1"/>
</dbReference>
<gene>
    <name evidence="2" type="ORF">SpAn4DRAFT_4469</name>
</gene>